<feature type="region of interest" description="Disordered" evidence="2">
    <location>
        <begin position="248"/>
        <end position="268"/>
    </location>
</feature>
<keyword evidence="1" id="KW-0175">Coiled coil</keyword>
<dbReference type="GO" id="GO:0016538">
    <property type="term" value="F:cyclin-dependent protein serine/threonine kinase regulator activity"/>
    <property type="evidence" value="ECO:0007669"/>
    <property type="project" value="TreeGrafter"/>
</dbReference>
<feature type="compositionally biased region" description="Low complexity" evidence="2">
    <location>
        <begin position="320"/>
        <end position="335"/>
    </location>
</feature>
<feature type="region of interest" description="Disordered" evidence="2">
    <location>
        <begin position="45"/>
        <end position="74"/>
    </location>
</feature>
<dbReference type="PANTHER" id="PTHR15615:SF10">
    <property type="entry name" value="PHO85 CYCLIN-2-RELATED"/>
    <property type="match status" value="1"/>
</dbReference>
<proteinExistence type="predicted"/>
<sequence>MDSIPMLSTAELNAKALDKFVYQPVDTDMIEYLAEAAANVIQCDTSMMPPPAQSKSRHVSPQREPSARAVKGSDTPLPTIEEFITQLVISSNVQVPTLMSSLVYLRRLKSRLQPMAKGLRCTTHRIFLAALILSAKYLNDCSPKNKHWANYSVVSTHAYSFGFSRTEVNLMEKQLLFLLDWDLRITQEDLYRELDDFLSPIRSEVKDRHVRRMRQKQEREARERQLQEERLARQREREEEAALWRSLAVPHPQQQQQQQATPPKAEDITAQEAAAAAIAYATPPSSSRGSSRSRSRQATAYTTPSHSRGSSRDVSPPGLYSSGSSYAGSTSSRATTPLSEADITSAHQPYICDSPMDLGAVDEEVEVEVVDVDGDVDAYGRPCVPEKDAVYLRAAKPAKQQMLPYEISADELRSLEESGRTGTGSSGGNGMAGKRMRGVFGRVFGTAR</sequence>
<dbReference type="EMBL" id="JAUEPN010000010">
    <property type="protein sequence ID" value="KAK3291362.1"/>
    <property type="molecule type" value="Genomic_DNA"/>
</dbReference>
<dbReference type="Gene3D" id="1.10.472.10">
    <property type="entry name" value="Cyclin-like"/>
    <property type="match status" value="1"/>
</dbReference>
<organism evidence="4 5">
    <name type="scientific">Chaetomium fimeti</name>
    <dbReference type="NCBI Taxonomy" id="1854472"/>
    <lineage>
        <taxon>Eukaryota</taxon>
        <taxon>Fungi</taxon>
        <taxon>Dikarya</taxon>
        <taxon>Ascomycota</taxon>
        <taxon>Pezizomycotina</taxon>
        <taxon>Sordariomycetes</taxon>
        <taxon>Sordariomycetidae</taxon>
        <taxon>Sordariales</taxon>
        <taxon>Chaetomiaceae</taxon>
        <taxon>Chaetomium</taxon>
    </lineage>
</organism>
<dbReference type="GO" id="GO:0019901">
    <property type="term" value="F:protein kinase binding"/>
    <property type="evidence" value="ECO:0007669"/>
    <property type="project" value="InterPro"/>
</dbReference>
<feature type="domain" description="Cyclin N-terminal" evidence="3">
    <location>
        <begin position="82"/>
        <end position="184"/>
    </location>
</feature>
<evidence type="ECO:0000256" key="1">
    <source>
        <dbReference type="SAM" id="Coils"/>
    </source>
</evidence>
<protein>
    <recommendedName>
        <fullName evidence="3">Cyclin N-terminal domain-containing protein</fullName>
    </recommendedName>
</protein>
<evidence type="ECO:0000256" key="2">
    <source>
        <dbReference type="SAM" id="MobiDB-lite"/>
    </source>
</evidence>
<dbReference type="Pfam" id="PF00134">
    <property type="entry name" value="Cyclin_N"/>
    <property type="match status" value="1"/>
</dbReference>
<dbReference type="InterPro" id="IPR006671">
    <property type="entry name" value="Cyclin_N"/>
</dbReference>
<dbReference type="PANTHER" id="PTHR15615">
    <property type="match status" value="1"/>
</dbReference>
<dbReference type="CDD" id="cd20557">
    <property type="entry name" value="CYCLIN_ScPCL1-like"/>
    <property type="match status" value="1"/>
</dbReference>
<dbReference type="InterPro" id="IPR036915">
    <property type="entry name" value="Cyclin-like_sf"/>
</dbReference>
<gene>
    <name evidence="4" type="ORF">B0H64DRAFT_378109</name>
</gene>
<keyword evidence="5" id="KW-1185">Reference proteome</keyword>
<dbReference type="RefSeq" id="XP_062654876.1">
    <property type="nucleotide sequence ID" value="XM_062802566.1"/>
</dbReference>
<dbReference type="InterPro" id="IPR013922">
    <property type="entry name" value="Cyclin_PHO80-like"/>
</dbReference>
<comment type="caution">
    <text evidence="4">The sequence shown here is derived from an EMBL/GenBank/DDBJ whole genome shotgun (WGS) entry which is preliminary data.</text>
</comment>
<dbReference type="GO" id="GO:0005634">
    <property type="term" value="C:nucleus"/>
    <property type="evidence" value="ECO:0007669"/>
    <property type="project" value="TreeGrafter"/>
</dbReference>
<name>A0AAE0LN88_9PEZI</name>
<dbReference type="AlphaFoldDB" id="A0AAE0LN88"/>
<accession>A0AAE0LN88</accession>
<feature type="compositionally biased region" description="Low complexity" evidence="2">
    <location>
        <begin position="280"/>
        <end position="292"/>
    </location>
</feature>
<dbReference type="SUPFAM" id="SSF47954">
    <property type="entry name" value="Cyclin-like"/>
    <property type="match status" value="1"/>
</dbReference>
<evidence type="ECO:0000313" key="5">
    <source>
        <dbReference type="Proteomes" id="UP001278766"/>
    </source>
</evidence>
<evidence type="ECO:0000259" key="3">
    <source>
        <dbReference type="Pfam" id="PF00134"/>
    </source>
</evidence>
<dbReference type="GeneID" id="87839514"/>
<evidence type="ECO:0000313" key="4">
    <source>
        <dbReference type="EMBL" id="KAK3291362.1"/>
    </source>
</evidence>
<dbReference type="GO" id="GO:0000307">
    <property type="term" value="C:cyclin-dependent protein kinase holoenzyme complex"/>
    <property type="evidence" value="ECO:0007669"/>
    <property type="project" value="TreeGrafter"/>
</dbReference>
<feature type="region of interest" description="Disordered" evidence="2">
    <location>
        <begin position="280"/>
        <end position="341"/>
    </location>
</feature>
<dbReference type="Proteomes" id="UP001278766">
    <property type="component" value="Unassembled WGS sequence"/>
</dbReference>
<feature type="compositionally biased region" description="Low complexity" evidence="2">
    <location>
        <begin position="248"/>
        <end position="259"/>
    </location>
</feature>
<feature type="compositionally biased region" description="Polar residues" evidence="2">
    <location>
        <begin position="297"/>
        <end position="308"/>
    </location>
</feature>
<feature type="coiled-coil region" evidence="1">
    <location>
        <begin position="210"/>
        <end position="239"/>
    </location>
</feature>
<reference evidence="4" key="1">
    <citation type="journal article" date="2023" name="Mol. Phylogenet. Evol.">
        <title>Genome-scale phylogeny and comparative genomics of the fungal order Sordariales.</title>
        <authorList>
            <person name="Hensen N."/>
            <person name="Bonometti L."/>
            <person name="Westerberg I."/>
            <person name="Brannstrom I.O."/>
            <person name="Guillou S."/>
            <person name="Cros-Aarteil S."/>
            <person name="Calhoun S."/>
            <person name="Haridas S."/>
            <person name="Kuo A."/>
            <person name="Mondo S."/>
            <person name="Pangilinan J."/>
            <person name="Riley R."/>
            <person name="LaButti K."/>
            <person name="Andreopoulos B."/>
            <person name="Lipzen A."/>
            <person name="Chen C."/>
            <person name="Yan M."/>
            <person name="Daum C."/>
            <person name="Ng V."/>
            <person name="Clum A."/>
            <person name="Steindorff A."/>
            <person name="Ohm R.A."/>
            <person name="Martin F."/>
            <person name="Silar P."/>
            <person name="Natvig D.O."/>
            <person name="Lalanne C."/>
            <person name="Gautier V."/>
            <person name="Ament-Velasquez S.L."/>
            <person name="Kruys A."/>
            <person name="Hutchinson M.I."/>
            <person name="Powell A.J."/>
            <person name="Barry K."/>
            <person name="Miller A.N."/>
            <person name="Grigoriev I.V."/>
            <person name="Debuchy R."/>
            <person name="Gladieux P."/>
            <person name="Hiltunen Thoren M."/>
            <person name="Johannesson H."/>
        </authorList>
    </citation>
    <scope>NUCLEOTIDE SEQUENCE</scope>
    <source>
        <strain evidence="4">CBS 168.71</strain>
    </source>
</reference>
<reference evidence="4" key="2">
    <citation type="submission" date="2023-06" db="EMBL/GenBank/DDBJ databases">
        <authorList>
            <consortium name="Lawrence Berkeley National Laboratory"/>
            <person name="Haridas S."/>
            <person name="Hensen N."/>
            <person name="Bonometti L."/>
            <person name="Westerberg I."/>
            <person name="Brannstrom I.O."/>
            <person name="Guillou S."/>
            <person name="Cros-Aarteil S."/>
            <person name="Calhoun S."/>
            <person name="Kuo A."/>
            <person name="Mondo S."/>
            <person name="Pangilinan J."/>
            <person name="Riley R."/>
            <person name="Labutti K."/>
            <person name="Andreopoulos B."/>
            <person name="Lipzen A."/>
            <person name="Chen C."/>
            <person name="Yanf M."/>
            <person name="Daum C."/>
            <person name="Ng V."/>
            <person name="Clum A."/>
            <person name="Steindorff A."/>
            <person name="Ohm R."/>
            <person name="Martin F."/>
            <person name="Silar P."/>
            <person name="Natvig D."/>
            <person name="Lalanne C."/>
            <person name="Gautier V."/>
            <person name="Ament-Velasquez S.L."/>
            <person name="Kruys A."/>
            <person name="Hutchinson M.I."/>
            <person name="Powell A.J."/>
            <person name="Barry K."/>
            <person name="Miller A.N."/>
            <person name="Grigoriev I.V."/>
            <person name="Debuchy R."/>
            <person name="Gladieux P."/>
            <person name="Thoren M.H."/>
            <person name="Johannesson H."/>
        </authorList>
    </citation>
    <scope>NUCLEOTIDE SEQUENCE</scope>
    <source>
        <strain evidence="4">CBS 168.71</strain>
    </source>
</reference>